<name>A0A210RY94_9BURK</name>
<keyword evidence="1" id="KW-0472">Membrane</keyword>
<keyword evidence="1" id="KW-1133">Transmembrane helix</keyword>
<protein>
    <submittedName>
        <fullName evidence="2">TRAP ABC transporter substrate-binding protein</fullName>
    </submittedName>
</protein>
<dbReference type="Gene3D" id="3.40.190.10">
    <property type="entry name" value="Periplasmic binding protein-like II"/>
    <property type="match status" value="2"/>
</dbReference>
<dbReference type="PANTHER" id="PTHR42941:SF1">
    <property type="entry name" value="SLL1037 PROTEIN"/>
    <property type="match status" value="1"/>
</dbReference>
<dbReference type="AlphaFoldDB" id="A0A210RY94"/>
<evidence type="ECO:0000256" key="1">
    <source>
        <dbReference type="SAM" id="Phobius"/>
    </source>
</evidence>
<dbReference type="InterPro" id="IPR011852">
    <property type="entry name" value="TRAP_TAXI"/>
</dbReference>
<proteinExistence type="predicted"/>
<reference evidence="2 3" key="1">
    <citation type="submission" date="2017-03" db="EMBL/GenBank/DDBJ databases">
        <title>New species Polynucleobacter sp. MWH-EgelM1-30-B4.</title>
        <authorList>
            <person name="Hahn M.W."/>
        </authorList>
    </citation>
    <scope>NUCLEOTIDE SEQUENCE [LARGE SCALE GENOMIC DNA]</scope>
    <source>
        <strain evidence="2 3">MWH-EgelM1-30-B4</strain>
    </source>
</reference>
<accession>A0A210RY94</accession>
<dbReference type="Pfam" id="PF16868">
    <property type="entry name" value="NMT1_3"/>
    <property type="match status" value="1"/>
</dbReference>
<evidence type="ECO:0000313" key="2">
    <source>
        <dbReference type="EMBL" id="OWF65995.1"/>
    </source>
</evidence>
<comment type="caution">
    <text evidence="2">The sequence shown here is derived from an EMBL/GenBank/DDBJ whole genome shotgun (WGS) entry which is preliminary data.</text>
</comment>
<dbReference type="RefSeq" id="WP_087910227.1">
    <property type="nucleotide sequence ID" value="NZ_NAIA01000003.1"/>
</dbReference>
<dbReference type="SUPFAM" id="SSF53850">
    <property type="entry name" value="Periplasmic binding protein-like II"/>
    <property type="match status" value="1"/>
</dbReference>
<dbReference type="EMBL" id="NAIA01000003">
    <property type="protein sequence ID" value="OWF65995.1"/>
    <property type="molecule type" value="Genomic_DNA"/>
</dbReference>
<feature type="transmembrane region" description="Helical" evidence="1">
    <location>
        <begin position="33"/>
        <end position="51"/>
    </location>
</feature>
<gene>
    <name evidence="2" type="ORF">B6A14_09610</name>
</gene>
<dbReference type="PANTHER" id="PTHR42941">
    <property type="entry name" value="SLL1037 PROTEIN"/>
    <property type="match status" value="1"/>
</dbReference>
<dbReference type="OrthoDB" id="237270at2"/>
<organism evidence="2 3">
    <name type="scientific">Polynucleobacter hirudinilacicola</name>
    <dbReference type="NCBI Taxonomy" id="1743166"/>
    <lineage>
        <taxon>Bacteria</taxon>
        <taxon>Pseudomonadati</taxon>
        <taxon>Pseudomonadota</taxon>
        <taxon>Betaproteobacteria</taxon>
        <taxon>Burkholderiales</taxon>
        <taxon>Burkholderiaceae</taxon>
        <taxon>Polynucleobacter</taxon>
    </lineage>
</organism>
<keyword evidence="1" id="KW-0812">Transmembrane</keyword>
<dbReference type="Proteomes" id="UP000196880">
    <property type="component" value="Unassembled WGS sequence"/>
</dbReference>
<keyword evidence="3" id="KW-1185">Reference proteome</keyword>
<sequence length="482" mass="54499">MGSFKENVKETFLGLSESAQEKRIDFIQFLQETWPLLIFLLMVLMGIWWYADPPPPRHVLMASGSSGGSYEVLGKKYVEYFAKKGVVLELMPTNGAQENLARLSDRNDPVQAAFVQAGVAHPKSVSGIQSLGAVDYEPIWFFYRGPEVKGSDLRVLHGNAKFFANHKISIGVEGSGTHTQAMRIVKATGIDRANLQFLNFSGDQVVNALKSGEIDGAIIVDAIESKNIQALLADPSFHLLTFRRAEAFTKVIPYLQILDVPEGSFNLVRDFPSENIKLVATTTNLLIDDRMHPAIQFLFLQAATEINGRESFFAKRGEFPSFKDSLLPESPVAVHYEQNRYPLIANYLPFWLAELANRLIFILLPFLLISYPMLRSLPGYRTRLMRNKINRLYSELKAFEYELLANFDISQREEYLKKLDLLEYQALTIQVSRRLASECYSLRTSIDYVRNCLNRGVQPYQIVQADPGMQAPTEQVTQAPPL</sequence>
<evidence type="ECO:0000313" key="3">
    <source>
        <dbReference type="Proteomes" id="UP000196880"/>
    </source>
</evidence>